<dbReference type="PROSITE" id="PS51918">
    <property type="entry name" value="RADICAL_SAM"/>
    <property type="match status" value="1"/>
</dbReference>
<protein>
    <submittedName>
        <fullName evidence="8">Pyruvate formate-lyase activating enzyme-like uncharacterized protein</fullName>
    </submittedName>
</protein>
<dbReference type="SFLD" id="SFLDS00029">
    <property type="entry name" value="Radical_SAM"/>
    <property type="match status" value="1"/>
</dbReference>
<organism evidence="8 9">
    <name type="scientific">Cytobacillus eiseniae</name>
    <dbReference type="NCBI Taxonomy" id="762947"/>
    <lineage>
        <taxon>Bacteria</taxon>
        <taxon>Bacillati</taxon>
        <taxon>Bacillota</taxon>
        <taxon>Bacilli</taxon>
        <taxon>Bacillales</taxon>
        <taxon>Bacillaceae</taxon>
        <taxon>Cytobacillus</taxon>
    </lineage>
</organism>
<reference evidence="8 9" key="1">
    <citation type="submission" date="2021-03" db="EMBL/GenBank/DDBJ databases">
        <title>Genomic Encyclopedia of Type Strains, Phase IV (KMG-IV): sequencing the most valuable type-strain genomes for metagenomic binning, comparative biology and taxonomic classification.</title>
        <authorList>
            <person name="Goeker M."/>
        </authorList>
    </citation>
    <scope>NUCLEOTIDE SEQUENCE [LARGE SCALE GENOMIC DNA]</scope>
    <source>
        <strain evidence="8 9">DSM 26675</strain>
    </source>
</reference>
<keyword evidence="9" id="KW-1185">Reference proteome</keyword>
<evidence type="ECO:0000256" key="4">
    <source>
        <dbReference type="ARBA" id="ARBA00022723"/>
    </source>
</evidence>
<evidence type="ECO:0000256" key="1">
    <source>
        <dbReference type="ARBA" id="ARBA00001966"/>
    </source>
</evidence>
<dbReference type="EMBL" id="JAGIKZ010000004">
    <property type="protein sequence ID" value="MBP2240672.1"/>
    <property type="molecule type" value="Genomic_DNA"/>
</dbReference>
<keyword evidence="4" id="KW-0479">Metal-binding</keyword>
<keyword evidence="3" id="KW-0949">S-adenosyl-L-methionine</keyword>
<evidence type="ECO:0000256" key="3">
    <source>
        <dbReference type="ARBA" id="ARBA00022691"/>
    </source>
</evidence>
<dbReference type="RefSeq" id="WP_066396587.1">
    <property type="nucleotide sequence ID" value="NZ_JAGIKZ010000004.1"/>
</dbReference>
<evidence type="ECO:0000256" key="5">
    <source>
        <dbReference type="ARBA" id="ARBA00023004"/>
    </source>
</evidence>
<dbReference type="InterPro" id="IPR007197">
    <property type="entry name" value="rSAM"/>
</dbReference>
<evidence type="ECO:0000256" key="6">
    <source>
        <dbReference type="ARBA" id="ARBA00023014"/>
    </source>
</evidence>
<dbReference type="InterPro" id="IPR058240">
    <property type="entry name" value="rSAM_sf"/>
</dbReference>
<evidence type="ECO:0000256" key="2">
    <source>
        <dbReference type="ARBA" id="ARBA00022485"/>
    </source>
</evidence>
<evidence type="ECO:0000313" key="9">
    <source>
        <dbReference type="Proteomes" id="UP001519293"/>
    </source>
</evidence>
<dbReference type="InterPro" id="IPR013785">
    <property type="entry name" value="Aldolase_TIM"/>
</dbReference>
<accession>A0ABS4RCP7</accession>
<dbReference type="Proteomes" id="UP001519293">
    <property type="component" value="Unassembled WGS sequence"/>
</dbReference>
<comment type="cofactor">
    <cofactor evidence="1">
        <name>[4Fe-4S] cluster</name>
        <dbReference type="ChEBI" id="CHEBI:49883"/>
    </cofactor>
</comment>
<comment type="caution">
    <text evidence="8">The sequence shown here is derived from an EMBL/GenBank/DDBJ whole genome shotgun (WGS) entry which is preliminary data.</text>
</comment>
<gene>
    <name evidence="8" type="ORF">J2Z40_001229</name>
</gene>
<name>A0ABS4RCP7_9BACI</name>
<proteinExistence type="predicted"/>
<evidence type="ECO:0000313" key="8">
    <source>
        <dbReference type="EMBL" id="MBP2240672.1"/>
    </source>
</evidence>
<dbReference type="Pfam" id="PF04055">
    <property type="entry name" value="Radical_SAM"/>
    <property type="match status" value="1"/>
</dbReference>
<dbReference type="SUPFAM" id="SSF102114">
    <property type="entry name" value="Radical SAM enzymes"/>
    <property type="match status" value="1"/>
</dbReference>
<feature type="domain" description="Radical SAM core" evidence="7">
    <location>
        <begin position="89"/>
        <end position="307"/>
    </location>
</feature>
<sequence>MIMEITESIIPRIKNQAFIDYSHIYFSIKKETLSAIESFGLPLENRKLADNRKRKQDQLRASGALFRNNNKSIVSNRRISSACEACQTGTGSYTTFVSLKCHRDCYFCFNENQDSYSFYVANHKNVNKELTELLAGGVQLKHLAITGGEPLLHKAETISFMRLAHELTPETYTRLYTAGDLLDIETLQSLKEYSLDEIRISIKMDDSQQKRKHVLSKISLAKEFIPNVLVEMPVIPGTTEEMKELLLELESLEIFGINLLEFCFPLGNANAFQTRGFELKNPPYEVFYNYWYAGGLAVAQSEQICLELVEFAMEKKLKLGVHYCSLENKFTGQVYQQNYDQKLGEMYTFSEKDYFWKTVKAFGKDQKKVQAILEHHQIAFEINENYNYIQFPISSIRLLGKNNLDLIISSNVLEQKENSMEIREVNIEWTTPSLFEELDI</sequence>
<dbReference type="Gene3D" id="3.20.20.70">
    <property type="entry name" value="Aldolase class I"/>
    <property type="match status" value="1"/>
</dbReference>
<evidence type="ECO:0000259" key="7">
    <source>
        <dbReference type="PROSITE" id="PS51918"/>
    </source>
</evidence>
<keyword evidence="6" id="KW-0411">Iron-sulfur</keyword>
<dbReference type="CDD" id="cd01335">
    <property type="entry name" value="Radical_SAM"/>
    <property type="match status" value="1"/>
</dbReference>
<dbReference type="PANTHER" id="PTHR43787">
    <property type="entry name" value="FEMO COFACTOR BIOSYNTHESIS PROTEIN NIFB-RELATED"/>
    <property type="match status" value="1"/>
</dbReference>
<keyword evidence="5" id="KW-0408">Iron</keyword>
<keyword evidence="2" id="KW-0004">4Fe-4S</keyword>